<proteinExistence type="predicted"/>
<keyword evidence="3" id="KW-1185">Reference proteome</keyword>
<reference evidence="2 3" key="1">
    <citation type="submission" date="2018-11" db="EMBL/GenBank/DDBJ databases">
        <title>Genomic Encyclopedia of Type Strains, Phase IV (KMG-IV): sequencing the most valuable type-strain genomes for metagenomic binning, comparative biology and taxonomic classification.</title>
        <authorList>
            <person name="Goeker M."/>
        </authorList>
    </citation>
    <scope>NUCLEOTIDE SEQUENCE [LARGE SCALE GENOMIC DNA]</scope>
    <source>
        <strain evidence="2 3">DSM 5900</strain>
    </source>
</reference>
<sequence>MKRSRLPSAPAVHQESPHRSFRHRPSNIVIQAFLDHVRATGRPETFEGLFWGKIEKDAEFVKLKPFDIERGLRPRGEMVPCPMCQPNKFLEGSLIWVPSLQVMAVIGHCCASAETRIRAHEEYEKKRVRDEDETFLMAELPLVLRRLAVVKRVRPIAVEARRIHGQLRTKGDPIHRALRNIKQQQGGRLSVSERIHHEPGWEGPRGLRTRDGDVDVREIEFGSMEGMVALIGDYEPVRELDEIERRLIPHAGPATEAAALEYAIELGESGRRSRAVVDLREADRTFGKFVARLNDFRAFFGASNFRRLKEWADHPRNPRRLQVLRSARAGIVTCALWGDGYYFTVDIDPILATELPEWPRENAFSEHEIEGAVLSSAKAS</sequence>
<organism evidence="2 3">
    <name type="scientific">Stella humosa</name>
    <dbReference type="NCBI Taxonomy" id="94"/>
    <lineage>
        <taxon>Bacteria</taxon>
        <taxon>Pseudomonadati</taxon>
        <taxon>Pseudomonadota</taxon>
        <taxon>Alphaproteobacteria</taxon>
        <taxon>Rhodospirillales</taxon>
        <taxon>Stellaceae</taxon>
        <taxon>Stella</taxon>
    </lineage>
</organism>
<dbReference type="RefSeq" id="WP_123695437.1">
    <property type="nucleotide sequence ID" value="NZ_AP019700.1"/>
</dbReference>
<dbReference type="AlphaFoldDB" id="A0A3N1KNS9"/>
<dbReference type="OrthoDB" id="8441592at2"/>
<comment type="caution">
    <text evidence="2">The sequence shown here is derived from an EMBL/GenBank/DDBJ whole genome shotgun (WGS) entry which is preliminary data.</text>
</comment>
<accession>A0A3N1KNS9</accession>
<name>A0A3N1KNS9_9PROT</name>
<evidence type="ECO:0000313" key="2">
    <source>
        <dbReference type="EMBL" id="ROP80997.1"/>
    </source>
</evidence>
<dbReference type="EMBL" id="RJKX01000019">
    <property type="protein sequence ID" value="ROP80997.1"/>
    <property type="molecule type" value="Genomic_DNA"/>
</dbReference>
<gene>
    <name evidence="2" type="ORF">EDC65_5332</name>
</gene>
<feature type="region of interest" description="Disordered" evidence="1">
    <location>
        <begin position="1"/>
        <end position="21"/>
    </location>
</feature>
<dbReference type="Proteomes" id="UP000278222">
    <property type="component" value="Unassembled WGS sequence"/>
</dbReference>
<protein>
    <submittedName>
        <fullName evidence="2">Uncharacterized protein</fullName>
    </submittedName>
</protein>
<evidence type="ECO:0000256" key="1">
    <source>
        <dbReference type="SAM" id="MobiDB-lite"/>
    </source>
</evidence>
<evidence type="ECO:0000313" key="3">
    <source>
        <dbReference type="Proteomes" id="UP000278222"/>
    </source>
</evidence>